<dbReference type="EMBL" id="JAQRFI010000044">
    <property type="protein sequence ID" value="MDC9590748.1"/>
    <property type="molecule type" value="Genomic_DNA"/>
</dbReference>
<accession>A0ABT5LJM0</accession>
<comment type="caution">
    <text evidence="6">The sequence shown here is derived from an EMBL/GenBank/DDBJ whole genome shotgun (WGS) entry which is preliminary data.</text>
</comment>
<keyword evidence="4" id="KW-0804">Transcription</keyword>
<comment type="similarity">
    <text evidence="1">Belongs to the ner transcriptional regulatory family.</text>
</comment>
<evidence type="ECO:0000256" key="2">
    <source>
        <dbReference type="ARBA" id="ARBA00023015"/>
    </source>
</evidence>
<protein>
    <submittedName>
        <fullName evidence="6">Helix-turn-helix domain-containing protein</fullName>
    </submittedName>
</protein>
<evidence type="ECO:0000256" key="1">
    <source>
        <dbReference type="ARBA" id="ARBA00006157"/>
    </source>
</evidence>
<dbReference type="InterPro" id="IPR038722">
    <property type="entry name" value="Ner_HTH_dom"/>
</dbReference>
<organism evidence="6 7">
    <name type="scientific">Xenorhabdus yunnanensis</name>
    <dbReference type="NCBI Taxonomy" id="3025878"/>
    <lineage>
        <taxon>Bacteria</taxon>
        <taxon>Pseudomonadati</taxon>
        <taxon>Pseudomonadota</taxon>
        <taxon>Gammaproteobacteria</taxon>
        <taxon>Enterobacterales</taxon>
        <taxon>Morganellaceae</taxon>
        <taxon>Xenorhabdus</taxon>
    </lineage>
</organism>
<gene>
    <name evidence="6" type="ORF">PSI23_16010</name>
</gene>
<dbReference type="Pfam" id="PF13693">
    <property type="entry name" value="HTH_35"/>
    <property type="match status" value="1"/>
</dbReference>
<reference evidence="6 7" key="1">
    <citation type="submission" date="2023-02" db="EMBL/GenBank/DDBJ databases">
        <title>Entomopathogenic bacteria.</title>
        <authorList>
            <person name="Machado R.A."/>
        </authorList>
    </citation>
    <scope>NUCLEOTIDE SEQUENCE [LARGE SCALE GENOMIC DNA]</scope>
    <source>
        <strain evidence="6 7">XENO-10</strain>
    </source>
</reference>
<evidence type="ECO:0000259" key="5">
    <source>
        <dbReference type="Pfam" id="PF13693"/>
    </source>
</evidence>
<dbReference type="Gene3D" id="1.10.260.40">
    <property type="entry name" value="lambda repressor-like DNA-binding domains"/>
    <property type="match status" value="1"/>
</dbReference>
<keyword evidence="3" id="KW-0238">DNA-binding</keyword>
<dbReference type="Proteomes" id="UP001217178">
    <property type="component" value="Unassembled WGS sequence"/>
</dbReference>
<proteinExistence type="inferred from homology"/>
<evidence type="ECO:0000256" key="4">
    <source>
        <dbReference type="ARBA" id="ARBA00023163"/>
    </source>
</evidence>
<feature type="domain" description="Ner winged helix-turn-helix DNA-binding" evidence="5">
    <location>
        <begin position="23"/>
        <end position="55"/>
    </location>
</feature>
<keyword evidence="7" id="KW-1185">Reference proteome</keyword>
<evidence type="ECO:0000256" key="3">
    <source>
        <dbReference type="ARBA" id="ARBA00023125"/>
    </source>
</evidence>
<dbReference type="InterPro" id="IPR010982">
    <property type="entry name" value="Lambda_DNA-bd_dom_sf"/>
</dbReference>
<sequence length="227" mass="26173">MAVLAVVLRENKSIDQHYRQTSDWNCNDILAAVRKTGISLSELAQQSDLKPGTLKKGGYMSCTTIIAVWPGKKAECVEELHNASGSGPVIWNDMATHYLGCNEYLYYDRIDDVWLLYKRDDIPVHHRAVLLMTYDGAIVKKENYAESAKFIRAYLSDFPPKNGHEHHWKRIAEIFESDPDFPAIGFWITSVTKNPFSGEWNEETGEYEAVDWSEYWSVFDKLNKKHY</sequence>
<dbReference type="RefSeq" id="WP_273556022.1">
    <property type="nucleotide sequence ID" value="NZ_JAQRFI010000044.1"/>
</dbReference>
<evidence type="ECO:0000313" key="7">
    <source>
        <dbReference type="Proteomes" id="UP001217178"/>
    </source>
</evidence>
<name>A0ABT5LJM0_9GAMM</name>
<evidence type="ECO:0000313" key="6">
    <source>
        <dbReference type="EMBL" id="MDC9590748.1"/>
    </source>
</evidence>
<keyword evidence="2" id="KW-0805">Transcription regulation</keyword>